<dbReference type="InterPro" id="IPR023614">
    <property type="entry name" value="Porin_dom_sf"/>
</dbReference>
<evidence type="ECO:0000313" key="13">
    <source>
        <dbReference type="Proteomes" id="UP000029549"/>
    </source>
</evidence>
<evidence type="ECO:0000256" key="10">
    <source>
        <dbReference type="ARBA" id="ARBA00023237"/>
    </source>
</evidence>
<dbReference type="PANTHER" id="PTHR34501:SF9">
    <property type="entry name" value="MAJOR OUTER MEMBRANE PROTEIN P.IA"/>
    <property type="match status" value="1"/>
</dbReference>
<dbReference type="InterPro" id="IPR033900">
    <property type="entry name" value="Gram_neg_porin_domain"/>
</dbReference>
<dbReference type="InterPro" id="IPR002299">
    <property type="entry name" value="Porin_Neis"/>
</dbReference>
<evidence type="ECO:0000256" key="5">
    <source>
        <dbReference type="ARBA" id="ARBA00022692"/>
    </source>
</evidence>
<evidence type="ECO:0000313" key="12">
    <source>
        <dbReference type="EMBL" id="KGH10742.1"/>
    </source>
</evidence>
<evidence type="ECO:0000256" key="3">
    <source>
        <dbReference type="ARBA" id="ARBA00022448"/>
    </source>
</evidence>
<dbReference type="InterPro" id="IPR050298">
    <property type="entry name" value="Gram-neg_bact_OMP"/>
</dbReference>
<keyword evidence="7" id="KW-0406">Ion transport</keyword>
<dbReference type="GO" id="GO:0009279">
    <property type="term" value="C:cell outer membrane"/>
    <property type="evidence" value="ECO:0007669"/>
    <property type="project" value="UniProtKB-SubCell"/>
</dbReference>
<sequence length="366" mass="38255">MNLHYPAPPKTQQNKMFPLLSHVFVASLTAGLALIPSAPSMAQSSSTVYGVVDLGFVRESGGPNGTSASRLTSGVASGSRLGFRGNEDLGGGLSAFYALEMGLLADTGGLAQGGLAFGRQATVGIHGNFGSITLGRQYTPVALIQTETDPFVTGLAGDSANLISAGGAGGNNRMDNTLRYTYKAANGLMADAVYGFGEVAGDSGAKRQYGGALGYVAGPAYAKLGYHSVNDATGKAGRLTFLGATYDFGFAMAHFNYVVNKGSAVFGIVNQDSRDMLLGISVPYGPGKFMASYIRKDDRTVANFDASQRAVGYMYFLSKRTTLYTSIARIDNNAPATSKTGFYRVGNATEQGLGSRAFNFGIRHAF</sequence>
<proteinExistence type="predicted"/>
<evidence type="ECO:0000256" key="2">
    <source>
        <dbReference type="ARBA" id="ARBA00011233"/>
    </source>
</evidence>
<dbReference type="GO" id="GO:0015288">
    <property type="term" value="F:porin activity"/>
    <property type="evidence" value="ECO:0007669"/>
    <property type="project" value="UniProtKB-KW"/>
</dbReference>
<reference evidence="12 13" key="1">
    <citation type="submission" date="2013-09" db="EMBL/GenBank/DDBJ databases">
        <title>High correlation between genotypes and phenotypes of environmental bacteria Comamonas testosteroni strains.</title>
        <authorList>
            <person name="Liu L."/>
            <person name="Zhu W."/>
            <person name="Xia X."/>
            <person name="Xu B."/>
            <person name="Luo M."/>
            <person name="Wang G."/>
        </authorList>
    </citation>
    <scope>NUCLEOTIDE SEQUENCE [LARGE SCALE GENOMIC DNA]</scope>
    <source>
        <strain evidence="12 13">DF2</strain>
    </source>
</reference>
<dbReference type="PANTHER" id="PTHR34501">
    <property type="entry name" value="PROTEIN YDDL-RELATED"/>
    <property type="match status" value="1"/>
</dbReference>
<gene>
    <name evidence="12" type="ORF">P608_14225</name>
</gene>
<comment type="subunit">
    <text evidence="2">Homotrimer.</text>
</comment>
<accession>A0A0E3BZM1</accession>
<evidence type="ECO:0000256" key="1">
    <source>
        <dbReference type="ARBA" id="ARBA00004571"/>
    </source>
</evidence>
<comment type="caution">
    <text evidence="12">The sequence shown here is derived from an EMBL/GenBank/DDBJ whole genome shotgun (WGS) entry which is preliminary data.</text>
</comment>
<keyword evidence="6" id="KW-0732">Signal</keyword>
<feature type="domain" description="Porin" evidence="11">
    <location>
        <begin position="32"/>
        <end position="334"/>
    </location>
</feature>
<evidence type="ECO:0000256" key="4">
    <source>
        <dbReference type="ARBA" id="ARBA00022452"/>
    </source>
</evidence>
<keyword evidence="3" id="KW-0813">Transport</keyword>
<keyword evidence="10" id="KW-0998">Cell outer membrane</keyword>
<comment type="subcellular location">
    <subcellularLocation>
        <location evidence="1">Cell outer membrane</location>
        <topology evidence="1">Multi-pass membrane protein</topology>
    </subcellularLocation>
</comment>
<keyword evidence="13" id="KW-1185">Reference proteome</keyword>
<name>A0A0E3BZM1_9BURK</name>
<evidence type="ECO:0000256" key="7">
    <source>
        <dbReference type="ARBA" id="ARBA00023065"/>
    </source>
</evidence>
<dbReference type="CDD" id="cd00342">
    <property type="entry name" value="gram_neg_porins"/>
    <property type="match status" value="1"/>
</dbReference>
<dbReference type="EMBL" id="AWTP01000113">
    <property type="protein sequence ID" value="KGH10742.1"/>
    <property type="molecule type" value="Genomic_DNA"/>
</dbReference>
<dbReference type="Gene3D" id="2.40.160.10">
    <property type="entry name" value="Porin"/>
    <property type="match status" value="1"/>
</dbReference>
<dbReference type="GO" id="GO:0006811">
    <property type="term" value="P:monoatomic ion transport"/>
    <property type="evidence" value="ECO:0007669"/>
    <property type="project" value="UniProtKB-KW"/>
</dbReference>
<dbReference type="GO" id="GO:0046930">
    <property type="term" value="C:pore complex"/>
    <property type="evidence" value="ECO:0007669"/>
    <property type="project" value="UniProtKB-KW"/>
</dbReference>
<keyword evidence="4" id="KW-1134">Transmembrane beta strand</keyword>
<keyword evidence="5" id="KW-0812">Transmembrane</keyword>
<keyword evidence="9" id="KW-0472">Membrane</keyword>
<dbReference type="Proteomes" id="UP000029549">
    <property type="component" value="Unassembled WGS sequence"/>
</dbReference>
<protein>
    <recommendedName>
        <fullName evidence="11">Porin domain-containing protein</fullName>
    </recommendedName>
</protein>
<evidence type="ECO:0000256" key="9">
    <source>
        <dbReference type="ARBA" id="ARBA00023136"/>
    </source>
</evidence>
<evidence type="ECO:0000259" key="11">
    <source>
        <dbReference type="Pfam" id="PF13609"/>
    </source>
</evidence>
<organism evidence="12 13">
    <name type="scientific">Comamonas thiooxydans</name>
    <dbReference type="NCBI Taxonomy" id="363952"/>
    <lineage>
        <taxon>Bacteria</taxon>
        <taxon>Pseudomonadati</taxon>
        <taxon>Pseudomonadota</taxon>
        <taxon>Betaproteobacteria</taxon>
        <taxon>Burkholderiales</taxon>
        <taxon>Comamonadaceae</taxon>
        <taxon>Comamonas</taxon>
    </lineage>
</organism>
<evidence type="ECO:0000256" key="6">
    <source>
        <dbReference type="ARBA" id="ARBA00022729"/>
    </source>
</evidence>
<dbReference type="Pfam" id="PF13609">
    <property type="entry name" value="Porin_4"/>
    <property type="match status" value="1"/>
</dbReference>
<dbReference type="PRINTS" id="PR00184">
    <property type="entry name" value="NEISSPPORIN"/>
</dbReference>
<dbReference type="SUPFAM" id="SSF56935">
    <property type="entry name" value="Porins"/>
    <property type="match status" value="1"/>
</dbReference>
<keyword evidence="8" id="KW-0626">Porin</keyword>
<evidence type="ECO:0000256" key="8">
    <source>
        <dbReference type="ARBA" id="ARBA00023114"/>
    </source>
</evidence>
<dbReference type="AlphaFoldDB" id="A0A0E3BZM1"/>